<dbReference type="GeneID" id="114340299"/>
<dbReference type="EnsemblMetazoa" id="XM_050642625.1">
    <property type="protein sequence ID" value="XP_050498582.1"/>
    <property type="gene ID" value="LOC114340299"/>
</dbReference>
<dbReference type="Gene3D" id="3.80.10.10">
    <property type="entry name" value="Ribonuclease Inhibitor"/>
    <property type="match status" value="1"/>
</dbReference>
<name>A0ABM5JKW3_DIAVI</name>
<dbReference type="RefSeq" id="XP_050498582.1">
    <property type="nucleotide sequence ID" value="XM_050642625.1"/>
</dbReference>
<sequence length="430" mass="51271">MNQGCWKVDENDEVLLAKDRHHNFSKTLYTKLYSSKNTGSKAIYIDLDNEDSDDDENKEYSMWSELPDLLLEKIFAFLNIREKYYASLVCKSWYRAFHLPYVWSRFILEDNTLTRSRFNYYSGWQYVLDHVRCQSCLAGYGKHFKHLTIRPMFNFYNLYEFMNMVSWYAEQREQKENVELGVGSNIKFFKFTFPCNMTARDDTERIRLFGTGGKLLQAIKRLMGNLKRLENLHLIDLMLDPKEAQYLLDEVCESQYLTLKTLFLINTTKVQYQLLHVGVFLNLKIRTDALITAIDFYGKDLRIYGHKNIPRFHRSKSFSERMDQNLMMLIRQCPFLSTLVVTERISTTTVLLLAYHGKNLKWLFIRGNAVIIKTDWKQGPDWTDEFYSWLKTNSRSYNLVEKEVSQILGYKWKFLTDKQFKTLEFNVHDY</sequence>
<protein>
    <recommendedName>
        <fullName evidence="1">F-box domain-containing protein</fullName>
    </recommendedName>
</protein>
<evidence type="ECO:0000259" key="1">
    <source>
        <dbReference type="PROSITE" id="PS50181"/>
    </source>
</evidence>
<evidence type="ECO:0000313" key="3">
    <source>
        <dbReference type="Proteomes" id="UP001652700"/>
    </source>
</evidence>
<dbReference type="SMART" id="SM00256">
    <property type="entry name" value="FBOX"/>
    <property type="match status" value="1"/>
</dbReference>
<keyword evidence="3" id="KW-1185">Reference proteome</keyword>
<dbReference type="InterPro" id="IPR036047">
    <property type="entry name" value="F-box-like_dom_sf"/>
</dbReference>
<accession>A0ABM5JKW3</accession>
<dbReference type="PANTHER" id="PTHR20872">
    <property type="match status" value="1"/>
</dbReference>
<feature type="domain" description="F-box" evidence="1">
    <location>
        <begin position="60"/>
        <end position="106"/>
    </location>
</feature>
<dbReference type="PANTHER" id="PTHR20872:SF1">
    <property type="entry name" value="F-BOX DOMAIN-CONTAINING PROTEIN"/>
    <property type="match status" value="1"/>
</dbReference>
<organism evidence="2 3">
    <name type="scientific">Diabrotica virgifera virgifera</name>
    <name type="common">western corn rootworm</name>
    <dbReference type="NCBI Taxonomy" id="50390"/>
    <lineage>
        <taxon>Eukaryota</taxon>
        <taxon>Metazoa</taxon>
        <taxon>Ecdysozoa</taxon>
        <taxon>Arthropoda</taxon>
        <taxon>Hexapoda</taxon>
        <taxon>Insecta</taxon>
        <taxon>Pterygota</taxon>
        <taxon>Neoptera</taxon>
        <taxon>Endopterygota</taxon>
        <taxon>Coleoptera</taxon>
        <taxon>Polyphaga</taxon>
        <taxon>Cucujiformia</taxon>
        <taxon>Chrysomeloidea</taxon>
        <taxon>Chrysomelidae</taxon>
        <taxon>Galerucinae</taxon>
        <taxon>Diabroticina</taxon>
        <taxon>Diabroticites</taxon>
        <taxon>Diabrotica</taxon>
    </lineage>
</organism>
<evidence type="ECO:0000313" key="2">
    <source>
        <dbReference type="EnsemblMetazoa" id="XP_050498582.1"/>
    </source>
</evidence>
<dbReference type="Pfam" id="PF00646">
    <property type="entry name" value="F-box"/>
    <property type="match status" value="1"/>
</dbReference>
<proteinExistence type="predicted"/>
<reference evidence="2" key="1">
    <citation type="submission" date="2025-05" db="UniProtKB">
        <authorList>
            <consortium name="EnsemblMetazoa"/>
        </authorList>
    </citation>
    <scope>IDENTIFICATION</scope>
</reference>
<dbReference type="Gene3D" id="1.20.1280.50">
    <property type="match status" value="1"/>
</dbReference>
<dbReference type="InterPro" id="IPR032675">
    <property type="entry name" value="LRR_dom_sf"/>
</dbReference>
<dbReference type="PROSITE" id="PS50181">
    <property type="entry name" value="FBOX"/>
    <property type="match status" value="1"/>
</dbReference>
<dbReference type="Proteomes" id="UP001652700">
    <property type="component" value="Unplaced"/>
</dbReference>
<dbReference type="InterPro" id="IPR001810">
    <property type="entry name" value="F-box_dom"/>
</dbReference>
<dbReference type="SUPFAM" id="SSF81383">
    <property type="entry name" value="F-box domain"/>
    <property type="match status" value="1"/>
</dbReference>